<accession>A0A7J5XQ38</accession>
<organism evidence="2 3">
    <name type="scientific">Dissostichus mawsoni</name>
    <name type="common">Antarctic cod</name>
    <dbReference type="NCBI Taxonomy" id="36200"/>
    <lineage>
        <taxon>Eukaryota</taxon>
        <taxon>Metazoa</taxon>
        <taxon>Chordata</taxon>
        <taxon>Craniata</taxon>
        <taxon>Vertebrata</taxon>
        <taxon>Euteleostomi</taxon>
        <taxon>Actinopterygii</taxon>
        <taxon>Neopterygii</taxon>
        <taxon>Teleostei</taxon>
        <taxon>Neoteleostei</taxon>
        <taxon>Acanthomorphata</taxon>
        <taxon>Eupercaria</taxon>
        <taxon>Perciformes</taxon>
        <taxon>Notothenioidei</taxon>
        <taxon>Nototheniidae</taxon>
        <taxon>Dissostichus</taxon>
    </lineage>
</organism>
<evidence type="ECO:0000313" key="2">
    <source>
        <dbReference type="EMBL" id="KAF3838188.1"/>
    </source>
</evidence>
<reference evidence="2 3" key="1">
    <citation type="submission" date="2020-03" db="EMBL/GenBank/DDBJ databases">
        <title>Dissostichus mawsoni Genome sequencing and assembly.</title>
        <authorList>
            <person name="Park H."/>
        </authorList>
    </citation>
    <scope>NUCLEOTIDE SEQUENCE [LARGE SCALE GENOMIC DNA]</scope>
    <source>
        <strain evidence="2">DM0001</strain>
        <tissue evidence="2">Muscle</tissue>
    </source>
</reference>
<evidence type="ECO:0008006" key="4">
    <source>
        <dbReference type="Google" id="ProtNLM"/>
    </source>
</evidence>
<evidence type="ECO:0000256" key="1">
    <source>
        <dbReference type="SAM" id="Phobius"/>
    </source>
</evidence>
<feature type="transmembrane region" description="Helical" evidence="1">
    <location>
        <begin position="12"/>
        <end position="33"/>
    </location>
</feature>
<evidence type="ECO:0000313" key="3">
    <source>
        <dbReference type="Proteomes" id="UP000518266"/>
    </source>
</evidence>
<keyword evidence="1" id="KW-1133">Transmembrane helix</keyword>
<protein>
    <recommendedName>
        <fullName evidence="4">Palmitoyltransferase ZDHHC15</fullName>
    </recommendedName>
</protein>
<feature type="transmembrane region" description="Helical" evidence="1">
    <location>
        <begin position="49"/>
        <end position="67"/>
    </location>
</feature>
<comment type="caution">
    <text evidence="2">The sequence shown here is derived from an EMBL/GenBank/DDBJ whole genome shotgun (WGS) entry which is preliminary data.</text>
</comment>
<name>A0A7J5XQ38_DISMA</name>
<keyword evidence="1" id="KW-0472">Membrane</keyword>
<keyword evidence="3" id="KW-1185">Reference proteome</keyword>
<dbReference type="EMBL" id="JAAKFY010000022">
    <property type="protein sequence ID" value="KAF3838188.1"/>
    <property type="molecule type" value="Genomic_DNA"/>
</dbReference>
<dbReference type="OrthoDB" id="9909019at2759"/>
<proteinExistence type="predicted"/>
<sequence length="121" mass="14382">MALSRGLRCCQRVFSWIPVLIIAAVMLWSYYAYVFELCLFTLTNTLEKVAYLLVFHVCFVMFSWTYWKSIFTPPASPCKKLSYSDKQRYEFEERPDAQKQSWLRLQRNCPSSVELILETKL</sequence>
<gene>
    <name evidence="2" type="ORF">F7725_009956</name>
</gene>
<dbReference type="AlphaFoldDB" id="A0A7J5XQ38"/>
<keyword evidence="1" id="KW-0812">Transmembrane</keyword>
<dbReference type="Proteomes" id="UP000518266">
    <property type="component" value="Unassembled WGS sequence"/>
</dbReference>